<dbReference type="PANTHER" id="PTHR22950:SF458">
    <property type="entry name" value="SODIUM-COUPLED NEUTRAL AMINO ACID TRANSPORTER 11-RELATED"/>
    <property type="match status" value="1"/>
</dbReference>
<dbReference type="Proteomes" id="UP000078561">
    <property type="component" value="Unassembled WGS sequence"/>
</dbReference>
<dbReference type="AlphaFoldDB" id="A0A168LHU8"/>
<evidence type="ECO:0000313" key="11">
    <source>
        <dbReference type="Proteomes" id="UP000078561"/>
    </source>
</evidence>
<dbReference type="GO" id="GO:0015179">
    <property type="term" value="F:L-amino acid transmembrane transporter activity"/>
    <property type="evidence" value="ECO:0007669"/>
    <property type="project" value="TreeGrafter"/>
</dbReference>
<organism evidence="10">
    <name type="scientific">Absidia glauca</name>
    <name type="common">Pin mould</name>
    <dbReference type="NCBI Taxonomy" id="4829"/>
    <lineage>
        <taxon>Eukaryota</taxon>
        <taxon>Fungi</taxon>
        <taxon>Fungi incertae sedis</taxon>
        <taxon>Mucoromycota</taxon>
        <taxon>Mucoromycotina</taxon>
        <taxon>Mucoromycetes</taxon>
        <taxon>Mucorales</taxon>
        <taxon>Cunninghamellaceae</taxon>
        <taxon>Absidia</taxon>
    </lineage>
</organism>
<keyword evidence="7 8" id="KW-0472">Membrane</keyword>
<evidence type="ECO:0000256" key="3">
    <source>
        <dbReference type="ARBA" id="ARBA00022448"/>
    </source>
</evidence>
<dbReference type="STRING" id="4829.A0A168LHU8"/>
<feature type="transmembrane region" description="Helical" evidence="8">
    <location>
        <begin position="187"/>
        <end position="212"/>
    </location>
</feature>
<accession>A0A168LHU8</accession>
<evidence type="ECO:0000256" key="6">
    <source>
        <dbReference type="ARBA" id="ARBA00022989"/>
    </source>
</evidence>
<dbReference type="PANTHER" id="PTHR22950">
    <property type="entry name" value="AMINO ACID TRANSPORTER"/>
    <property type="match status" value="1"/>
</dbReference>
<evidence type="ECO:0000256" key="7">
    <source>
        <dbReference type="ARBA" id="ARBA00023136"/>
    </source>
</evidence>
<name>A0A168LHU8_ABSGL</name>
<evidence type="ECO:0000256" key="4">
    <source>
        <dbReference type="ARBA" id="ARBA00022692"/>
    </source>
</evidence>
<feature type="transmembrane region" description="Helical" evidence="8">
    <location>
        <begin position="232"/>
        <end position="252"/>
    </location>
</feature>
<feature type="transmembrane region" description="Helical" evidence="8">
    <location>
        <begin position="159"/>
        <end position="180"/>
    </location>
</feature>
<evidence type="ECO:0000256" key="1">
    <source>
        <dbReference type="ARBA" id="ARBA00004141"/>
    </source>
</evidence>
<dbReference type="OrthoDB" id="28208at2759"/>
<evidence type="ECO:0000259" key="9">
    <source>
        <dbReference type="Pfam" id="PF01490"/>
    </source>
</evidence>
<dbReference type="InterPro" id="IPR013057">
    <property type="entry name" value="AA_transpt_TM"/>
</dbReference>
<keyword evidence="4 8" id="KW-0812">Transmembrane</keyword>
<dbReference type="EMBL" id="LT551286">
    <property type="protein sequence ID" value="SAL96819.1"/>
    <property type="molecule type" value="Genomic_DNA"/>
</dbReference>
<sequence length="371" mass="40962">MNTDGLRSRGAALEDGVETSSISSTFYTDLTHSIDTSGVWHVKYRWFDDESNKCDDGEWNHRVAFGPPSVWVLVWASVLCGDRRTDLVGHASYRPMWDPNKSSLPLSLSRSPAKIAKWSTLSVLLLPMMLLGVICRVPYYVPSHIDLEVVPPSLGMFKGISIMVLSFGCSQNVFGIYLSTANQTTSAWLTISGLGTFLSYLLNFTFAIMGYICFGKDVHANVLLNFPEGDVAINVVRMFLGLFMVLTIPLAIHPCRDSVQTLLGRRVTTDIEHLAITLLLFVPILYFGATLTSLGSVFDIIGGFSTMVLGFLLPGAVFIRSFIGMRLTDDESSLLMPTKGGTVLTWPHFILATILVLVSFPIIYFTLVDHL</sequence>
<dbReference type="InParanoid" id="A0A168LHU8"/>
<evidence type="ECO:0000256" key="8">
    <source>
        <dbReference type="SAM" id="Phobius"/>
    </source>
</evidence>
<dbReference type="GO" id="GO:0016020">
    <property type="term" value="C:membrane"/>
    <property type="evidence" value="ECO:0007669"/>
    <property type="project" value="UniProtKB-SubCell"/>
</dbReference>
<feature type="domain" description="Amino acid transporter transmembrane" evidence="9">
    <location>
        <begin position="104"/>
        <end position="317"/>
    </location>
</feature>
<keyword evidence="5" id="KW-0029">Amino-acid transport</keyword>
<comment type="subcellular location">
    <subcellularLocation>
        <location evidence="1">Membrane</location>
        <topology evidence="1">Multi-pass membrane protein</topology>
    </subcellularLocation>
</comment>
<feature type="transmembrane region" description="Helical" evidence="8">
    <location>
        <begin position="118"/>
        <end position="139"/>
    </location>
</feature>
<protein>
    <recommendedName>
        <fullName evidence="9">Amino acid transporter transmembrane domain-containing protein</fullName>
    </recommendedName>
</protein>
<keyword evidence="3" id="KW-0813">Transport</keyword>
<evidence type="ECO:0000256" key="5">
    <source>
        <dbReference type="ARBA" id="ARBA00022970"/>
    </source>
</evidence>
<dbReference type="Pfam" id="PF01490">
    <property type="entry name" value="Aa_trans"/>
    <property type="match status" value="1"/>
</dbReference>
<proteinExistence type="inferred from homology"/>
<feature type="transmembrane region" description="Helical" evidence="8">
    <location>
        <begin position="273"/>
        <end position="294"/>
    </location>
</feature>
<feature type="transmembrane region" description="Helical" evidence="8">
    <location>
        <begin position="300"/>
        <end position="323"/>
    </location>
</feature>
<evidence type="ECO:0000256" key="2">
    <source>
        <dbReference type="ARBA" id="ARBA00008066"/>
    </source>
</evidence>
<feature type="transmembrane region" description="Helical" evidence="8">
    <location>
        <begin position="344"/>
        <end position="367"/>
    </location>
</feature>
<reference evidence="10" key="1">
    <citation type="submission" date="2016-04" db="EMBL/GenBank/DDBJ databases">
        <authorList>
            <person name="Evans L.H."/>
            <person name="Alamgir A."/>
            <person name="Owens N."/>
            <person name="Weber N.D."/>
            <person name="Virtaneva K."/>
            <person name="Barbian K."/>
            <person name="Babar A."/>
            <person name="Rosenke K."/>
        </authorList>
    </citation>
    <scope>NUCLEOTIDE SEQUENCE [LARGE SCALE GENOMIC DNA]</scope>
    <source>
        <strain evidence="10">CBS 101.48</strain>
    </source>
</reference>
<gene>
    <name evidence="10" type="primary">ABSGL_02246.1 scaffold 2873</name>
</gene>
<evidence type="ECO:0000313" key="10">
    <source>
        <dbReference type="EMBL" id="SAL96819.1"/>
    </source>
</evidence>
<keyword evidence="6 8" id="KW-1133">Transmembrane helix</keyword>
<keyword evidence="11" id="KW-1185">Reference proteome</keyword>
<comment type="similarity">
    <text evidence="2">Belongs to the amino acid/polyamine transporter 2 family.</text>
</comment>